<feature type="region of interest" description="Disordered" evidence="1">
    <location>
        <begin position="98"/>
        <end position="118"/>
    </location>
</feature>
<feature type="region of interest" description="Disordered" evidence="1">
    <location>
        <begin position="21"/>
        <end position="65"/>
    </location>
</feature>
<organism evidence="2 3">
    <name type="scientific">Pleurodeles waltl</name>
    <name type="common">Iberian ribbed newt</name>
    <dbReference type="NCBI Taxonomy" id="8319"/>
    <lineage>
        <taxon>Eukaryota</taxon>
        <taxon>Metazoa</taxon>
        <taxon>Chordata</taxon>
        <taxon>Craniata</taxon>
        <taxon>Vertebrata</taxon>
        <taxon>Euteleostomi</taxon>
        <taxon>Amphibia</taxon>
        <taxon>Batrachia</taxon>
        <taxon>Caudata</taxon>
        <taxon>Salamandroidea</taxon>
        <taxon>Salamandridae</taxon>
        <taxon>Pleurodelinae</taxon>
        <taxon>Pleurodeles</taxon>
    </lineage>
</organism>
<protein>
    <submittedName>
        <fullName evidence="2">Uncharacterized protein</fullName>
    </submittedName>
</protein>
<evidence type="ECO:0000256" key="1">
    <source>
        <dbReference type="SAM" id="MobiDB-lite"/>
    </source>
</evidence>
<gene>
    <name evidence="2" type="ORF">NDU88_002738</name>
</gene>
<sequence>MNNRGDRRGFADKAKDVFARPYQDLGRSRGPATAVTIQGESETSRAWEHGSRQEVQPPSPDKHYRSATVARLSHTTKRLHHCTAAAFNSLTQLLQRGLGSETKGGGQRGPGGRDVDSPLVRGVRFPQFAAPTELWRRAAKLYLLQCTGMQE</sequence>
<dbReference type="EMBL" id="JANPWB010000016">
    <property type="protein sequence ID" value="KAJ1082573.1"/>
    <property type="molecule type" value="Genomic_DNA"/>
</dbReference>
<proteinExistence type="predicted"/>
<evidence type="ECO:0000313" key="2">
    <source>
        <dbReference type="EMBL" id="KAJ1082573.1"/>
    </source>
</evidence>
<keyword evidence="3" id="KW-1185">Reference proteome</keyword>
<dbReference type="AlphaFoldDB" id="A0AAV7L241"/>
<reference evidence="2" key="1">
    <citation type="journal article" date="2022" name="bioRxiv">
        <title>Sequencing and chromosome-scale assembly of the giantPleurodeles waltlgenome.</title>
        <authorList>
            <person name="Brown T."/>
            <person name="Elewa A."/>
            <person name="Iarovenko S."/>
            <person name="Subramanian E."/>
            <person name="Araus A.J."/>
            <person name="Petzold A."/>
            <person name="Susuki M."/>
            <person name="Suzuki K.-i.T."/>
            <person name="Hayashi T."/>
            <person name="Toyoda A."/>
            <person name="Oliveira C."/>
            <person name="Osipova E."/>
            <person name="Leigh N.D."/>
            <person name="Simon A."/>
            <person name="Yun M.H."/>
        </authorList>
    </citation>
    <scope>NUCLEOTIDE SEQUENCE</scope>
    <source>
        <strain evidence="2">20211129_DDA</strain>
        <tissue evidence="2">Liver</tissue>
    </source>
</reference>
<comment type="caution">
    <text evidence="2">The sequence shown here is derived from an EMBL/GenBank/DDBJ whole genome shotgun (WGS) entry which is preliminary data.</text>
</comment>
<name>A0AAV7L241_PLEWA</name>
<accession>A0AAV7L241</accession>
<dbReference type="Proteomes" id="UP001066276">
    <property type="component" value="Chromosome 12"/>
</dbReference>
<feature type="compositionally biased region" description="Basic and acidic residues" evidence="1">
    <location>
        <begin position="42"/>
        <end position="52"/>
    </location>
</feature>
<evidence type="ECO:0000313" key="3">
    <source>
        <dbReference type="Proteomes" id="UP001066276"/>
    </source>
</evidence>